<keyword evidence="7" id="KW-1185">Reference proteome</keyword>
<name>A0A9X9T6J1_METOG</name>
<dbReference type="AlphaFoldDB" id="A0A9X9T6J1"/>
<dbReference type="InterPro" id="IPR055178">
    <property type="entry name" value="RsdA/BaiN/AoA(So)-like_dom"/>
</dbReference>
<gene>
    <name evidence="6" type="ORF">OU421_08285</name>
</gene>
<proteinExistence type="predicted"/>
<keyword evidence="3" id="KW-0274">FAD</keyword>
<keyword evidence="2" id="KW-0285">Flavoprotein</keyword>
<feature type="domain" description="RsdA/BaiN/AoA(So)-like insert" evidence="5">
    <location>
        <begin position="228"/>
        <end position="373"/>
    </location>
</feature>
<dbReference type="InterPro" id="IPR036188">
    <property type="entry name" value="FAD/NAD-bd_sf"/>
</dbReference>
<dbReference type="RefSeq" id="WP_268185627.1">
    <property type="nucleotide sequence ID" value="NZ_CP113361.1"/>
</dbReference>
<accession>A0A9X9T6J1</accession>
<dbReference type="InterPro" id="IPR057661">
    <property type="entry name" value="RsdA/BaiN/AoA(So)_Rossmann"/>
</dbReference>
<dbReference type="Pfam" id="PF22780">
    <property type="entry name" value="HI0933_like_1st"/>
    <property type="match status" value="1"/>
</dbReference>
<dbReference type="InterPro" id="IPR004792">
    <property type="entry name" value="BaiN-like"/>
</dbReference>
<dbReference type="PRINTS" id="PR00368">
    <property type="entry name" value="FADPNR"/>
</dbReference>
<feature type="domain" description="RsdA/BaiN/AoA(So)-like Rossmann fold-like" evidence="4">
    <location>
        <begin position="30"/>
        <end position="427"/>
    </location>
</feature>
<evidence type="ECO:0000259" key="5">
    <source>
        <dbReference type="Pfam" id="PF22780"/>
    </source>
</evidence>
<dbReference type="GeneID" id="76835093"/>
<reference evidence="6" key="1">
    <citation type="submission" date="2022-11" db="EMBL/GenBank/DDBJ databases">
        <title>Complete genome sequence of Methanogenium organophilum DSM 3596.</title>
        <authorList>
            <person name="Chen S.-C."/>
            <person name="Lai S.-J."/>
            <person name="You Y.-T."/>
        </authorList>
    </citation>
    <scope>NUCLEOTIDE SEQUENCE</scope>
    <source>
        <strain evidence="6">DSM 3596</strain>
    </source>
</reference>
<evidence type="ECO:0000256" key="3">
    <source>
        <dbReference type="ARBA" id="ARBA00022827"/>
    </source>
</evidence>
<protein>
    <submittedName>
        <fullName evidence="6">NAD(P)/FAD-dependent oxidoreductase</fullName>
    </submittedName>
</protein>
<evidence type="ECO:0000256" key="1">
    <source>
        <dbReference type="ARBA" id="ARBA00001974"/>
    </source>
</evidence>
<dbReference type="Proteomes" id="UP001163096">
    <property type="component" value="Chromosome"/>
</dbReference>
<dbReference type="InterPro" id="IPR023166">
    <property type="entry name" value="BaiN-like_dom_sf"/>
</dbReference>
<dbReference type="Gene3D" id="2.40.30.10">
    <property type="entry name" value="Translation factors"/>
    <property type="match status" value="1"/>
</dbReference>
<dbReference type="Gene3D" id="3.50.50.60">
    <property type="entry name" value="FAD/NAD(P)-binding domain"/>
    <property type="match status" value="1"/>
</dbReference>
<dbReference type="Pfam" id="PF03486">
    <property type="entry name" value="HI0933_like"/>
    <property type="match status" value="1"/>
</dbReference>
<organism evidence="6 7">
    <name type="scientific">Methanogenium organophilum</name>
    <dbReference type="NCBI Taxonomy" id="2199"/>
    <lineage>
        <taxon>Archaea</taxon>
        <taxon>Methanobacteriati</taxon>
        <taxon>Methanobacteriota</taxon>
        <taxon>Stenosarchaea group</taxon>
        <taxon>Methanomicrobia</taxon>
        <taxon>Methanomicrobiales</taxon>
        <taxon>Methanomicrobiaceae</taxon>
        <taxon>Methanogenium</taxon>
    </lineage>
</organism>
<dbReference type="PANTHER" id="PTHR42887">
    <property type="entry name" value="OS12G0638800 PROTEIN"/>
    <property type="match status" value="1"/>
</dbReference>
<dbReference type="SUPFAM" id="SSF160996">
    <property type="entry name" value="HI0933 insert domain-like"/>
    <property type="match status" value="1"/>
</dbReference>
<dbReference type="NCBIfam" id="TIGR00275">
    <property type="entry name" value="aminoacetone oxidase family FAD-binding enzyme"/>
    <property type="match status" value="1"/>
</dbReference>
<evidence type="ECO:0000313" key="6">
    <source>
        <dbReference type="EMBL" id="WAI00428.1"/>
    </source>
</evidence>
<dbReference type="Gene3D" id="1.10.8.260">
    <property type="entry name" value="HI0933 insert domain-like"/>
    <property type="match status" value="1"/>
</dbReference>
<evidence type="ECO:0000256" key="2">
    <source>
        <dbReference type="ARBA" id="ARBA00022630"/>
    </source>
</evidence>
<evidence type="ECO:0000259" key="4">
    <source>
        <dbReference type="Pfam" id="PF03486"/>
    </source>
</evidence>
<dbReference type="EMBL" id="CP113361">
    <property type="protein sequence ID" value="WAI00428.1"/>
    <property type="molecule type" value="Genomic_DNA"/>
</dbReference>
<sequence>MNTNDTLTQDMSDKTILSGRDLANTDTRYTAIIIGGGPAGLFCACRSAGDNRRILVLEKMPSCGRKLCITGAGKCNLTHTGRMAEFLSHYGDGGKFLRPALMNFKNTDLLEFFRERGIIFTADENGKYFPETGTAKDVLSVLLAECFRTGVEIRCVEAVQSVEHTDGYFSVRTADGCYTTENIVIATGGASYPTTGSAGDGYTLAGRLGLPITETGPALAAVIIRDYPFRGLTGISFDDVLLSLYRDDRKIREVRGDIILTTNGISGPGALHISRYVRDGDCLHAGFAAGTDETEARKHITEIIAEGKNRQVKTVLAKTEIPARFILRLLNLAGIAHDATCAHLTKPKRNMLISYLTDCPLTVAGTEGYATAMATRGGVARDAIRQKTMEAKDVPGLYCIGEVLDIDGDTGGYNLQAAFSTAALAADAIILKSA</sequence>
<comment type="cofactor">
    <cofactor evidence="1">
        <name>FAD</name>
        <dbReference type="ChEBI" id="CHEBI:57692"/>
    </cofactor>
</comment>
<dbReference type="SUPFAM" id="SSF51905">
    <property type="entry name" value="FAD/NAD(P)-binding domain"/>
    <property type="match status" value="1"/>
</dbReference>
<dbReference type="KEGG" id="mou:OU421_08285"/>
<dbReference type="PANTHER" id="PTHR42887:SF2">
    <property type="entry name" value="OS12G0638800 PROTEIN"/>
    <property type="match status" value="1"/>
</dbReference>
<evidence type="ECO:0000313" key="7">
    <source>
        <dbReference type="Proteomes" id="UP001163096"/>
    </source>
</evidence>